<feature type="region of interest" description="Disordered" evidence="1">
    <location>
        <begin position="1059"/>
        <end position="1276"/>
    </location>
</feature>
<dbReference type="InterPro" id="IPR003034">
    <property type="entry name" value="SAP_dom"/>
</dbReference>
<keyword evidence="4" id="KW-1185">Reference proteome</keyword>
<evidence type="ECO:0000256" key="1">
    <source>
        <dbReference type="SAM" id="MobiDB-lite"/>
    </source>
</evidence>
<dbReference type="SMART" id="SM00513">
    <property type="entry name" value="SAP"/>
    <property type="match status" value="1"/>
</dbReference>
<dbReference type="Gene3D" id="1.25.40.10">
    <property type="entry name" value="Tetratricopeptide repeat domain"/>
    <property type="match status" value="1"/>
</dbReference>
<dbReference type="EMBL" id="LGRX02001660">
    <property type="protein sequence ID" value="KAK3285729.1"/>
    <property type="molecule type" value="Genomic_DNA"/>
</dbReference>
<dbReference type="InterPro" id="IPR011990">
    <property type="entry name" value="TPR-like_helical_dom_sf"/>
</dbReference>
<feature type="domain" description="SAP" evidence="2">
    <location>
        <begin position="89"/>
        <end position="123"/>
    </location>
</feature>
<feature type="region of interest" description="Disordered" evidence="1">
    <location>
        <begin position="130"/>
        <end position="201"/>
    </location>
</feature>
<dbReference type="PANTHER" id="PTHR36888:SF2">
    <property type="entry name" value="TETRATRICOPEPTIDE REPEAT (TPR)-LIKE SUPERFAMILY PROTEIN"/>
    <property type="match status" value="1"/>
</dbReference>
<organism evidence="3 4">
    <name type="scientific">Cymbomonas tetramitiformis</name>
    <dbReference type="NCBI Taxonomy" id="36881"/>
    <lineage>
        <taxon>Eukaryota</taxon>
        <taxon>Viridiplantae</taxon>
        <taxon>Chlorophyta</taxon>
        <taxon>Pyramimonadophyceae</taxon>
        <taxon>Pyramimonadales</taxon>
        <taxon>Pyramimonadaceae</taxon>
        <taxon>Cymbomonas</taxon>
    </lineage>
</organism>
<feature type="compositionally biased region" description="Polar residues" evidence="1">
    <location>
        <begin position="1130"/>
        <end position="1145"/>
    </location>
</feature>
<reference evidence="3 4" key="1">
    <citation type="journal article" date="2015" name="Genome Biol. Evol.">
        <title>Comparative Genomics of a Bacterivorous Green Alga Reveals Evolutionary Causalities and Consequences of Phago-Mixotrophic Mode of Nutrition.</title>
        <authorList>
            <person name="Burns J.A."/>
            <person name="Paasch A."/>
            <person name="Narechania A."/>
            <person name="Kim E."/>
        </authorList>
    </citation>
    <scope>NUCLEOTIDE SEQUENCE [LARGE SCALE GENOMIC DNA]</scope>
    <source>
        <strain evidence="3 4">PLY_AMNH</strain>
    </source>
</reference>
<evidence type="ECO:0000259" key="2">
    <source>
        <dbReference type="SMART" id="SM00513"/>
    </source>
</evidence>
<dbReference type="Pfam" id="PF06552">
    <property type="entry name" value="TOM20_plant"/>
    <property type="match status" value="1"/>
</dbReference>
<comment type="caution">
    <text evidence="3">The sequence shown here is derived from an EMBL/GenBank/DDBJ whole genome shotgun (WGS) entry which is preliminary data.</text>
</comment>
<dbReference type="SUPFAM" id="SSF48452">
    <property type="entry name" value="TPR-like"/>
    <property type="match status" value="1"/>
</dbReference>
<evidence type="ECO:0000313" key="3">
    <source>
        <dbReference type="EMBL" id="KAK3285729.1"/>
    </source>
</evidence>
<gene>
    <name evidence="3" type="ORF">CYMTET_6678</name>
</gene>
<evidence type="ECO:0000313" key="4">
    <source>
        <dbReference type="Proteomes" id="UP001190700"/>
    </source>
</evidence>
<dbReference type="PANTHER" id="PTHR36888">
    <property type="entry name" value="TETRATRICOPEPTIDE-LIKE HELICAL DOMAIN-CONTAINING PROTEIN-RELATED"/>
    <property type="match status" value="1"/>
</dbReference>
<dbReference type="InterPro" id="IPR029526">
    <property type="entry name" value="PGBD"/>
</dbReference>
<dbReference type="Pfam" id="PF13843">
    <property type="entry name" value="DDE_Tnp_1_7"/>
    <property type="match status" value="1"/>
</dbReference>
<proteinExistence type="predicted"/>
<protein>
    <recommendedName>
        <fullName evidence="2">SAP domain-containing protein</fullName>
    </recommendedName>
</protein>
<sequence length="1519" mass="163691">MEAIEEDVASPGSILVGRYCDLEDQRDEFLDACVEQDDVELEGVADVETTLQGEFPEVDTSIKLTLERQPTLLFENKPPVVLISDPTKLPALKAKDLVEQCRARKVGLGGSKSVLINRLEKAIAKDLRVGSTTVNRSKPPRPAKGSSAPVVGPSQTPTTKTQDSDAPWIELTQEQAASARWSRPEYTGPAKGGPSAVADKDLDPLRSTPLDYFSEFIPMSAREKWKTHSNQYAIKCGAGTDKYPNFKPFSTAEIDSLLGLHVRNGLAPVPDMRMHFTNPSSNFVFGDERVQSALPGGFQRLKELKAFFHIQDPTLAEPVNKPFFKVEPLLVAVRDNSERLWYLGPDVSLDEQDCGFQGRSHLKDKIKYKKEGDGFLADCICDSGYTWTFHFRHDPTPMPLTQKHASDLHNRCLYLIKRLKFQWTRIYMDNLFTSRRFLQWGYEEKVLMAGVARATARGVPDCVVQVEAKSKADLEKAVGVAAVNSYLLYKRQCELRKVPKSRILSHMEFNVQLAAALCGSAKRAPQAALAGGSVAGQKRDANGFVLHTTCAPRLTPNLLKRWSFCSTQIRLTKRKKLFTSNAVPEQQEPSPSTGWFWSFVDAAALLGSVGGAVTVFITEQMLFIWFPIVLPVLALIASRQRDAQRRQEELAKISLLQKELISLAAQIEEADREKVAELRPVVESALMDHSRDLGTLTSRFTQLETSVEIMSSQAASAVREAGLVAGMVAREASAERVEASRNMDRLVNEVTSQVQRSIQDEMSTASPAQLPPGQLDRRLDALENMMQNLEASTGRGLADSIGGLRSELQAVEDALIDAFRFEAGRSSEAILTVGQIVESLAPLPMQRILPMVPQTTLQAELSEQSLMRMTDEVARMSSEAIAAAVRESVQSLPPPQEGTVELADIQWQALGQRLAQIQGELDTVTTKLEKSLAAEAEEAAGRTRRDLEELRTALARDIDLAASREQGAMREELREALGKLAVATESLGSGAGSPEKAGISRRELDSALAAVSQQLSQEMKATVGEPRPPQQPAPGALGETALTKADLLSILAPLLSTPASSAAAPTTQPEPSPLPPTTEAEAGRSPAGSPDVPPPRPAGAGLPTAGTREDAFSAMQAVLRESNAEGAANAATSPEQTSSRSSAATGNLDPALSSEMQFVADLAMVSPEPDVEAGSADVAGTPEPAGEAESEPPAEAKDAGPREASPWDQEPASLPADEGEGRRPAEAASAQQTPAPEGARGPLQPEGPVPEPRSPEQPAARGELKVAGSAAAPVSADPAHHLCQATRCRRIEASGECALRGAWGDPEAADRAYLSASRAFEGAVAAAPEMLPAYGNWGNTLLGHGELKVRLATALQQATSSQKGLGEPSRAEMEDASRATLEDAEDLLITAGRLFQKVLELQPQDERALVNWGSALCLRAKLVQLGGLEPEAAEELQYAAVQKFDTALGINPDSVPALKSWGMALRDGAELLPPGSQEAFDMLEEAVGCFEQALAINPEDEGARRALQACLRAMDESRM</sequence>
<name>A0AAE0GWM2_9CHLO</name>
<dbReference type="Proteomes" id="UP001190700">
    <property type="component" value="Unassembled WGS sequence"/>
</dbReference>
<accession>A0AAE0GWM2</accession>